<feature type="transmembrane region" description="Helical" evidence="6">
    <location>
        <begin position="202"/>
        <end position="221"/>
    </location>
</feature>
<reference evidence="7" key="1">
    <citation type="journal article" date="2014" name="Int. J. Syst. Evol. Microbiol.">
        <title>Complete genome sequence of Corynebacterium casei LMG S-19264T (=DSM 44701T), isolated from a smear-ripened cheese.</title>
        <authorList>
            <consortium name="US DOE Joint Genome Institute (JGI-PGF)"/>
            <person name="Walter F."/>
            <person name="Albersmeier A."/>
            <person name="Kalinowski J."/>
            <person name="Ruckert C."/>
        </authorList>
    </citation>
    <scope>NUCLEOTIDE SEQUENCE</scope>
    <source>
        <strain evidence="7">KCTC 23224</strain>
    </source>
</reference>
<dbReference type="AlphaFoldDB" id="A0A8J3CYU9"/>
<sequence length="226" mass="26087">MKKKNILWLYLFLLVSILDIFLTANGQQEERLYTKTLIIPFLAIYFWQVSIALKGTYIRKAMIGALIFSWLGDTLLLWQPFFLYGLGAFLMAHICYIIAFKISQRQPFRVGTVNFLQLFFYNLPIYLLAAIVYFLVNPGLGSMKIPVVIYIIIIVMMATTARERFKETAPESFWQVFIGAVLFMISDSMIAINMFFKPFPEASVLIMGTYVLAQLLIVRGIQAHYQ</sequence>
<keyword evidence="8" id="KW-1185">Reference proteome</keyword>
<evidence type="ECO:0000256" key="4">
    <source>
        <dbReference type="ARBA" id="ARBA00022989"/>
    </source>
</evidence>
<dbReference type="Proteomes" id="UP000642809">
    <property type="component" value="Unassembled WGS sequence"/>
</dbReference>
<protein>
    <recommendedName>
        <fullName evidence="9">YhhN-like protein</fullName>
    </recommendedName>
</protein>
<feature type="transmembrane region" description="Helical" evidence="6">
    <location>
        <begin position="142"/>
        <end position="161"/>
    </location>
</feature>
<feature type="transmembrane region" description="Helical" evidence="6">
    <location>
        <begin position="32"/>
        <end position="49"/>
    </location>
</feature>
<dbReference type="RefSeq" id="WP_189582705.1">
    <property type="nucleotide sequence ID" value="NZ_BMYF01000014.1"/>
</dbReference>
<dbReference type="GO" id="GO:0016020">
    <property type="term" value="C:membrane"/>
    <property type="evidence" value="ECO:0007669"/>
    <property type="project" value="UniProtKB-SubCell"/>
</dbReference>
<gene>
    <name evidence="7" type="ORF">GCM10008106_23810</name>
</gene>
<evidence type="ECO:0008006" key="9">
    <source>
        <dbReference type="Google" id="ProtNLM"/>
    </source>
</evidence>
<dbReference type="PANTHER" id="PTHR31885">
    <property type="entry name" value="GH04784P"/>
    <property type="match status" value="1"/>
</dbReference>
<keyword evidence="3 6" id="KW-0812">Transmembrane</keyword>
<dbReference type="Pfam" id="PF07947">
    <property type="entry name" value="YhhN"/>
    <property type="match status" value="1"/>
</dbReference>
<dbReference type="GO" id="GO:0016787">
    <property type="term" value="F:hydrolase activity"/>
    <property type="evidence" value="ECO:0007669"/>
    <property type="project" value="TreeGrafter"/>
</dbReference>
<evidence type="ECO:0000256" key="3">
    <source>
        <dbReference type="ARBA" id="ARBA00022692"/>
    </source>
</evidence>
<keyword evidence="5 6" id="KW-0472">Membrane</keyword>
<comment type="subcellular location">
    <subcellularLocation>
        <location evidence="1">Membrane</location>
        <topology evidence="1">Multi-pass membrane protein</topology>
    </subcellularLocation>
</comment>
<evidence type="ECO:0000256" key="6">
    <source>
        <dbReference type="SAM" id="Phobius"/>
    </source>
</evidence>
<feature type="transmembrane region" description="Helical" evidence="6">
    <location>
        <begin position="173"/>
        <end position="196"/>
    </location>
</feature>
<keyword evidence="4 6" id="KW-1133">Transmembrane helix</keyword>
<evidence type="ECO:0000313" key="7">
    <source>
        <dbReference type="EMBL" id="GHB42040.1"/>
    </source>
</evidence>
<name>A0A8J3CYU9_9BACT</name>
<organism evidence="7 8">
    <name type="scientific">Mongoliitalea lutea</name>
    <dbReference type="NCBI Taxonomy" id="849756"/>
    <lineage>
        <taxon>Bacteria</taxon>
        <taxon>Pseudomonadati</taxon>
        <taxon>Bacteroidota</taxon>
        <taxon>Cytophagia</taxon>
        <taxon>Cytophagales</taxon>
        <taxon>Cyclobacteriaceae</taxon>
        <taxon>Mongoliitalea</taxon>
    </lineage>
</organism>
<dbReference type="EMBL" id="BMYF01000014">
    <property type="protein sequence ID" value="GHB42040.1"/>
    <property type="molecule type" value="Genomic_DNA"/>
</dbReference>
<reference evidence="7" key="2">
    <citation type="submission" date="2020-09" db="EMBL/GenBank/DDBJ databases">
        <authorList>
            <person name="Sun Q."/>
            <person name="Kim S."/>
        </authorList>
    </citation>
    <scope>NUCLEOTIDE SEQUENCE</scope>
    <source>
        <strain evidence="7">KCTC 23224</strain>
    </source>
</reference>
<comment type="caution">
    <text evidence="7">The sequence shown here is derived from an EMBL/GenBank/DDBJ whole genome shotgun (WGS) entry which is preliminary data.</text>
</comment>
<dbReference type="InterPro" id="IPR012506">
    <property type="entry name" value="TMEM86B-like"/>
</dbReference>
<feature type="transmembrane region" description="Helical" evidence="6">
    <location>
        <begin position="84"/>
        <end position="103"/>
    </location>
</feature>
<evidence type="ECO:0000256" key="2">
    <source>
        <dbReference type="ARBA" id="ARBA00007375"/>
    </source>
</evidence>
<proteinExistence type="inferred from homology"/>
<feature type="transmembrane region" description="Helical" evidence="6">
    <location>
        <begin position="7"/>
        <end position="26"/>
    </location>
</feature>
<comment type="similarity">
    <text evidence="2">Belongs to the TMEM86 family.</text>
</comment>
<evidence type="ECO:0000313" key="8">
    <source>
        <dbReference type="Proteomes" id="UP000642809"/>
    </source>
</evidence>
<feature type="transmembrane region" description="Helical" evidence="6">
    <location>
        <begin position="115"/>
        <end position="136"/>
    </location>
</feature>
<evidence type="ECO:0000256" key="1">
    <source>
        <dbReference type="ARBA" id="ARBA00004141"/>
    </source>
</evidence>
<evidence type="ECO:0000256" key="5">
    <source>
        <dbReference type="ARBA" id="ARBA00023136"/>
    </source>
</evidence>
<dbReference type="PANTHER" id="PTHR31885:SF6">
    <property type="entry name" value="GH04784P"/>
    <property type="match status" value="1"/>
</dbReference>
<accession>A0A8J3CYU9</accession>